<dbReference type="EMBL" id="JXTB01000025">
    <property type="protein sequence ID" value="PON75220.1"/>
    <property type="molecule type" value="Genomic_DNA"/>
</dbReference>
<organism evidence="2 3">
    <name type="scientific">Parasponia andersonii</name>
    <name type="common">Sponia andersonii</name>
    <dbReference type="NCBI Taxonomy" id="3476"/>
    <lineage>
        <taxon>Eukaryota</taxon>
        <taxon>Viridiplantae</taxon>
        <taxon>Streptophyta</taxon>
        <taxon>Embryophyta</taxon>
        <taxon>Tracheophyta</taxon>
        <taxon>Spermatophyta</taxon>
        <taxon>Magnoliopsida</taxon>
        <taxon>eudicotyledons</taxon>
        <taxon>Gunneridae</taxon>
        <taxon>Pentapetalae</taxon>
        <taxon>rosids</taxon>
        <taxon>fabids</taxon>
        <taxon>Rosales</taxon>
        <taxon>Cannabaceae</taxon>
        <taxon>Parasponia</taxon>
    </lineage>
</organism>
<evidence type="ECO:0000256" key="1">
    <source>
        <dbReference type="SAM" id="MobiDB-lite"/>
    </source>
</evidence>
<sequence>MQNHASSLTKKLRSESTHSWRWGASFEEDHVHRDNLAISPQTGLHQIKLRSPKTPDDLNTLHQILRGSVVVKLCTMPRCPCRLYHQPPRTPLRIKHLVVLIRRSKPCSPKQNRSGQNSFINLDEKNQVFNQEKSPSSSTMPTFMSLKLSDSASFFAPS</sequence>
<dbReference type="OrthoDB" id="10303215at2759"/>
<keyword evidence="3" id="KW-1185">Reference proteome</keyword>
<accession>A0A2P5DPJ9</accession>
<evidence type="ECO:0000313" key="3">
    <source>
        <dbReference type="Proteomes" id="UP000237105"/>
    </source>
</evidence>
<protein>
    <submittedName>
        <fullName evidence="2">Uncharacterized protein</fullName>
    </submittedName>
</protein>
<dbReference type="Proteomes" id="UP000237105">
    <property type="component" value="Unassembled WGS sequence"/>
</dbReference>
<dbReference type="AlphaFoldDB" id="A0A2P5DPJ9"/>
<comment type="caution">
    <text evidence="2">The sequence shown here is derived from an EMBL/GenBank/DDBJ whole genome shotgun (WGS) entry which is preliminary data.</text>
</comment>
<proteinExistence type="predicted"/>
<reference evidence="3" key="1">
    <citation type="submission" date="2016-06" db="EMBL/GenBank/DDBJ databases">
        <title>Parallel loss of symbiosis genes in relatives of nitrogen-fixing non-legume Parasponia.</title>
        <authorList>
            <person name="Van Velzen R."/>
            <person name="Holmer R."/>
            <person name="Bu F."/>
            <person name="Rutten L."/>
            <person name="Van Zeijl A."/>
            <person name="Liu W."/>
            <person name="Santuari L."/>
            <person name="Cao Q."/>
            <person name="Sharma T."/>
            <person name="Shen D."/>
            <person name="Roswanjaya Y."/>
            <person name="Wardhani T."/>
            <person name="Kalhor M.S."/>
            <person name="Jansen J."/>
            <person name="Van den Hoogen J."/>
            <person name="Gungor B."/>
            <person name="Hartog M."/>
            <person name="Hontelez J."/>
            <person name="Verver J."/>
            <person name="Yang W.-C."/>
            <person name="Schijlen E."/>
            <person name="Repin R."/>
            <person name="Schilthuizen M."/>
            <person name="Schranz E."/>
            <person name="Heidstra R."/>
            <person name="Miyata K."/>
            <person name="Fedorova E."/>
            <person name="Kohlen W."/>
            <person name="Bisseling T."/>
            <person name="Smit S."/>
            <person name="Geurts R."/>
        </authorList>
    </citation>
    <scope>NUCLEOTIDE SEQUENCE [LARGE SCALE GENOMIC DNA]</scope>
    <source>
        <strain evidence="3">cv. WU1-14</strain>
    </source>
</reference>
<feature type="region of interest" description="Disordered" evidence="1">
    <location>
        <begin position="105"/>
        <end position="124"/>
    </location>
</feature>
<name>A0A2P5DPJ9_PARAD</name>
<evidence type="ECO:0000313" key="2">
    <source>
        <dbReference type="EMBL" id="PON75220.1"/>
    </source>
</evidence>
<feature type="compositionally biased region" description="Polar residues" evidence="1">
    <location>
        <begin position="109"/>
        <end position="120"/>
    </location>
</feature>
<gene>
    <name evidence="2" type="ORF">PanWU01x14_045720</name>
</gene>